<dbReference type="KEGG" id="cthi:THC_0885"/>
<dbReference type="NCBIfam" id="TIGR00254">
    <property type="entry name" value="GGDEF"/>
    <property type="match status" value="1"/>
</dbReference>
<evidence type="ECO:0000313" key="4">
    <source>
        <dbReference type="Proteomes" id="UP000068196"/>
    </source>
</evidence>
<gene>
    <name evidence="3" type="ORF">THC_0885</name>
</gene>
<dbReference type="EC" id="2.7.7.65" evidence="1"/>
<dbReference type="GO" id="GO:0052621">
    <property type="term" value="F:diguanylate cyclase activity"/>
    <property type="evidence" value="ECO:0007669"/>
    <property type="project" value="UniProtKB-EC"/>
</dbReference>
<protein>
    <recommendedName>
        <fullName evidence="1">diguanylate cyclase</fullName>
        <ecNumber evidence="1">2.7.7.65</ecNumber>
    </recommendedName>
</protein>
<evidence type="ECO:0000313" key="3">
    <source>
        <dbReference type="EMBL" id="BAU23270.1"/>
    </source>
</evidence>
<proteinExistence type="predicted"/>
<dbReference type="GO" id="GO:1902201">
    <property type="term" value="P:negative regulation of bacterial-type flagellum-dependent cell motility"/>
    <property type="evidence" value="ECO:0007669"/>
    <property type="project" value="TreeGrafter"/>
</dbReference>
<dbReference type="Gene3D" id="3.30.70.270">
    <property type="match status" value="1"/>
</dbReference>
<dbReference type="STRING" id="1653476.THC_0885"/>
<organism evidence="3 4">
    <name type="scientific">Caldimicrobium thiodismutans</name>
    <dbReference type="NCBI Taxonomy" id="1653476"/>
    <lineage>
        <taxon>Bacteria</taxon>
        <taxon>Pseudomonadati</taxon>
        <taxon>Thermodesulfobacteriota</taxon>
        <taxon>Thermodesulfobacteria</taxon>
        <taxon>Thermodesulfobacteriales</taxon>
        <taxon>Thermodesulfobacteriaceae</taxon>
        <taxon>Caldimicrobium</taxon>
    </lineage>
</organism>
<dbReference type="GO" id="GO:0005886">
    <property type="term" value="C:plasma membrane"/>
    <property type="evidence" value="ECO:0007669"/>
    <property type="project" value="TreeGrafter"/>
</dbReference>
<dbReference type="InterPro" id="IPR050469">
    <property type="entry name" value="Diguanylate_Cyclase"/>
</dbReference>
<dbReference type="SMART" id="SM00267">
    <property type="entry name" value="GGDEF"/>
    <property type="match status" value="1"/>
</dbReference>
<dbReference type="AlphaFoldDB" id="A0A0U4N209"/>
<keyword evidence="4" id="KW-1185">Reference proteome</keyword>
<evidence type="ECO:0000259" key="2">
    <source>
        <dbReference type="PROSITE" id="PS50887"/>
    </source>
</evidence>
<dbReference type="InterPro" id="IPR000644">
    <property type="entry name" value="CBS_dom"/>
</dbReference>
<dbReference type="Proteomes" id="UP000068196">
    <property type="component" value="Chromosome"/>
</dbReference>
<dbReference type="InterPro" id="IPR029787">
    <property type="entry name" value="Nucleotide_cyclase"/>
</dbReference>
<dbReference type="Pfam" id="PF00990">
    <property type="entry name" value="GGDEF"/>
    <property type="match status" value="1"/>
</dbReference>
<dbReference type="Pfam" id="PF00571">
    <property type="entry name" value="CBS"/>
    <property type="match status" value="1"/>
</dbReference>
<dbReference type="EMBL" id="AP014945">
    <property type="protein sequence ID" value="BAU23270.1"/>
    <property type="molecule type" value="Genomic_DNA"/>
</dbReference>
<dbReference type="InterPro" id="IPR043128">
    <property type="entry name" value="Rev_trsase/Diguanyl_cyclase"/>
</dbReference>
<dbReference type="OrthoDB" id="9777298at2"/>
<dbReference type="RefSeq" id="WP_068513889.1">
    <property type="nucleotide sequence ID" value="NZ_AP014945.1"/>
</dbReference>
<sequence>MSNCEVKPINFELEPSILDHSIGTIAIKIEPMYKNTKILDAFLRFMNDERLGLIPVIEENDVVIGQIQRNRFLENVVLGKFGYGIHLNSKKCLCEVMEIPSFVIDYNISLEEASLMIQKRNIMHLYDDLIVTENNKYYGIVPIHVLLEVVAKRSIILAKESNPLTGLPGNWAIQREVERRIRLKIPFDVCYIDINHFKPYNDYYGFEKGDTVIFSLGNILLDLSKNNNEIFVGHIGGDDFIIICPPEISESLCASIIKSFEELLPVFHGEDFIKGYYISKNRKGEQEIFSLLSLTCAIVSNKTGKISSFAHLASIASEVKSEAKKLARINKTSVIFKDRRTY</sequence>
<dbReference type="Gene3D" id="3.10.580.10">
    <property type="entry name" value="CBS-domain"/>
    <property type="match status" value="1"/>
</dbReference>
<dbReference type="PANTHER" id="PTHR45138">
    <property type="entry name" value="REGULATORY COMPONENTS OF SENSORY TRANSDUCTION SYSTEM"/>
    <property type="match status" value="1"/>
</dbReference>
<dbReference type="InterPro" id="IPR046342">
    <property type="entry name" value="CBS_dom_sf"/>
</dbReference>
<reference evidence="4" key="2">
    <citation type="journal article" date="2016" name="Int. J. Syst. Evol. Microbiol.">
        <title>Caldimicrobium thiodismutans sp. nov., a sulfur-disproportionating bacterium isolated from a hot spring.</title>
        <authorList>
            <person name="Kojima H."/>
            <person name="Umezawa K."/>
            <person name="Fukui M."/>
        </authorList>
    </citation>
    <scope>NUCLEOTIDE SEQUENCE [LARGE SCALE GENOMIC DNA]</scope>
    <source>
        <strain evidence="4">TF1</strain>
    </source>
</reference>
<feature type="domain" description="GGDEF" evidence="2">
    <location>
        <begin position="185"/>
        <end position="339"/>
    </location>
</feature>
<name>A0A0U4N209_9BACT</name>
<accession>A0A0U4N209</accession>
<evidence type="ECO:0000256" key="1">
    <source>
        <dbReference type="ARBA" id="ARBA00012528"/>
    </source>
</evidence>
<dbReference type="GO" id="GO:0043709">
    <property type="term" value="P:cell adhesion involved in single-species biofilm formation"/>
    <property type="evidence" value="ECO:0007669"/>
    <property type="project" value="TreeGrafter"/>
</dbReference>
<dbReference type="PANTHER" id="PTHR45138:SF25">
    <property type="entry name" value="GGDEF DOMAIN PROTEIN"/>
    <property type="match status" value="1"/>
</dbReference>
<dbReference type="InterPro" id="IPR000160">
    <property type="entry name" value="GGDEF_dom"/>
</dbReference>
<dbReference type="CDD" id="cd01949">
    <property type="entry name" value="GGDEF"/>
    <property type="match status" value="1"/>
</dbReference>
<dbReference type="PATRIC" id="fig|1653476.3.peg.919"/>
<dbReference type="SUPFAM" id="SSF55073">
    <property type="entry name" value="Nucleotide cyclase"/>
    <property type="match status" value="1"/>
</dbReference>
<dbReference type="SUPFAM" id="SSF54631">
    <property type="entry name" value="CBS-domain pair"/>
    <property type="match status" value="1"/>
</dbReference>
<dbReference type="PROSITE" id="PS50887">
    <property type="entry name" value="GGDEF"/>
    <property type="match status" value="1"/>
</dbReference>
<reference evidence="3 4" key="1">
    <citation type="journal article" date="2016" name="Int. J. Syst. Evol. Microbiol.">
        <title>Caldimicrobium thiodismutans sp. nov., a sulfur-disproportionating bacterium isolated from a hot spring, and emended description of the genus Caldimicrobium.</title>
        <authorList>
            <person name="Kojima H."/>
            <person name="Umezawa K."/>
            <person name="Fukui M."/>
        </authorList>
    </citation>
    <scope>NUCLEOTIDE SEQUENCE [LARGE SCALE GENOMIC DNA]</scope>
    <source>
        <strain evidence="3 4">TF1</strain>
    </source>
</reference>